<accession>A0AAE1H9Y4</accession>
<comment type="caution">
    <text evidence="2">The sequence shown here is derived from an EMBL/GenBank/DDBJ whole genome shotgun (WGS) entry which is preliminary data.</text>
</comment>
<organism evidence="2 3">
    <name type="scientific">Frankliniella fusca</name>
    <dbReference type="NCBI Taxonomy" id="407009"/>
    <lineage>
        <taxon>Eukaryota</taxon>
        <taxon>Metazoa</taxon>
        <taxon>Ecdysozoa</taxon>
        <taxon>Arthropoda</taxon>
        <taxon>Hexapoda</taxon>
        <taxon>Insecta</taxon>
        <taxon>Pterygota</taxon>
        <taxon>Neoptera</taxon>
        <taxon>Paraneoptera</taxon>
        <taxon>Thysanoptera</taxon>
        <taxon>Terebrantia</taxon>
        <taxon>Thripoidea</taxon>
        <taxon>Thripidae</taxon>
        <taxon>Frankliniella</taxon>
    </lineage>
</organism>
<evidence type="ECO:0000313" key="3">
    <source>
        <dbReference type="Proteomes" id="UP001219518"/>
    </source>
</evidence>
<dbReference type="Pfam" id="PF10551">
    <property type="entry name" value="MULE"/>
    <property type="match status" value="1"/>
</dbReference>
<proteinExistence type="predicted"/>
<feature type="domain" description="MULE transposase" evidence="1">
    <location>
        <begin position="221"/>
        <end position="313"/>
    </location>
</feature>
<evidence type="ECO:0000313" key="2">
    <source>
        <dbReference type="EMBL" id="KAK3916906.1"/>
    </source>
</evidence>
<protein>
    <submittedName>
        <fullName evidence="2">N-methyltransferase gliN</fullName>
    </submittedName>
</protein>
<dbReference type="Gene3D" id="2.20.25.240">
    <property type="match status" value="1"/>
</dbReference>
<reference evidence="2" key="1">
    <citation type="submission" date="2021-07" db="EMBL/GenBank/DDBJ databases">
        <authorList>
            <person name="Catto M.A."/>
            <person name="Jacobson A."/>
            <person name="Kennedy G."/>
            <person name="Labadie P."/>
            <person name="Hunt B.G."/>
            <person name="Srinivasan R."/>
        </authorList>
    </citation>
    <scope>NUCLEOTIDE SEQUENCE</scope>
    <source>
        <strain evidence="2">PL_HMW_Pooled</strain>
        <tissue evidence="2">Head</tissue>
    </source>
</reference>
<reference evidence="2" key="2">
    <citation type="journal article" date="2023" name="BMC Genomics">
        <title>Pest status, molecular evolution, and epigenetic factors derived from the genome assembly of Frankliniella fusca, a thysanopteran phytovirus vector.</title>
        <authorList>
            <person name="Catto M.A."/>
            <person name="Labadie P.E."/>
            <person name="Jacobson A.L."/>
            <person name="Kennedy G.G."/>
            <person name="Srinivasan R."/>
            <person name="Hunt B.G."/>
        </authorList>
    </citation>
    <scope>NUCLEOTIDE SEQUENCE</scope>
    <source>
        <strain evidence="2">PL_HMW_Pooled</strain>
    </source>
</reference>
<dbReference type="InterPro" id="IPR018289">
    <property type="entry name" value="MULE_transposase_dom"/>
</dbReference>
<feature type="non-terminal residue" evidence="2">
    <location>
        <position position="1"/>
    </location>
</feature>
<sequence>RAIYQAMERLLRGQFFPGRQKGSFIVHGGDGYHYNVREVRGNIVRLQCRHYRRLALGCPGTASLSLDENSLHHLQPHNHFPDPLLSQDFEVRRQMIREAASNISGRKLRSILDEFKLRLTSLHLVFFCFRVGNPELASRFTMVRMHSALHAARSTNYPRIPNTLTYLGVLLGLPNVRPLCKTADDRDYIFQGVVGCIERKTVALIFVSGRMLRFLATLENIHADGTFKKRPRKPQVSQIFNLVTNYGGVVIAVARVLMMRRTQEAYLEVLNYLKTLAPTFAPRRIHCDFERGMMNAFIIAFPQSRIVGCLWHFAVAFSRQCRKLGLHPVAEENEQVHVFIRCLAGIPLLPVNMMWTGVLQIWGEVVEAGFYQLFLPVFQYLETEWKPRRHEMSCFDVPERTNNCSKYLVPFQRQGQRNRKVLPLNLVNQITEAWQMWFLNKDQIWNLVGGFVKLEFLAWADKIAVDNLRPVTHVRRWSAVLNDQRVNRASNLLRAGQLTPAWFLHQASFAILAAVDYGLHIHVDEDSDSE</sequence>
<keyword evidence="3" id="KW-1185">Reference proteome</keyword>
<dbReference type="EMBL" id="JAHWGI010000635">
    <property type="protein sequence ID" value="KAK3916906.1"/>
    <property type="molecule type" value="Genomic_DNA"/>
</dbReference>
<dbReference type="Proteomes" id="UP001219518">
    <property type="component" value="Unassembled WGS sequence"/>
</dbReference>
<dbReference type="AlphaFoldDB" id="A0AAE1H9Y4"/>
<evidence type="ECO:0000259" key="1">
    <source>
        <dbReference type="Pfam" id="PF10551"/>
    </source>
</evidence>
<gene>
    <name evidence="2" type="ORF">KUF71_006464</name>
</gene>
<name>A0AAE1H9Y4_9NEOP</name>